<protein>
    <submittedName>
        <fullName evidence="2">Protein MMS22-like</fullName>
    </submittedName>
</protein>
<organism evidence="2 3">
    <name type="scientific">Folsomia candida</name>
    <name type="common">Springtail</name>
    <dbReference type="NCBI Taxonomy" id="158441"/>
    <lineage>
        <taxon>Eukaryota</taxon>
        <taxon>Metazoa</taxon>
        <taxon>Ecdysozoa</taxon>
        <taxon>Arthropoda</taxon>
        <taxon>Hexapoda</taxon>
        <taxon>Collembola</taxon>
        <taxon>Entomobryomorpha</taxon>
        <taxon>Isotomoidea</taxon>
        <taxon>Isotomidae</taxon>
        <taxon>Proisotominae</taxon>
        <taxon>Folsomia</taxon>
    </lineage>
</organism>
<dbReference type="InterPro" id="IPR029425">
    <property type="entry name" value="MMS22L_N"/>
</dbReference>
<evidence type="ECO:0000313" key="3">
    <source>
        <dbReference type="Proteomes" id="UP000198287"/>
    </source>
</evidence>
<accession>A0A226DZX4</accession>
<feature type="domain" description="Protein MMS22-like N-terminal" evidence="1">
    <location>
        <begin position="270"/>
        <end position="690"/>
    </location>
</feature>
<proteinExistence type="predicted"/>
<dbReference type="GO" id="GO:0031297">
    <property type="term" value="P:replication fork processing"/>
    <property type="evidence" value="ECO:0007669"/>
    <property type="project" value="InterPro"/>
</dbReference>
<gene>
    <name evidence="2" type="ORF">Fcan01_13972</name>
</gene>
<sequence length="1193" mass="134804">MGGNLDSDSDSISPPLSPILGHSGDGGFVSKESTDAESAMLFCFNCKGCAPRPAWNNHDDHTFASDGLISRRQLITALESLTGQSVSRDDEDDQDIVATMEDEQDVDSGRFSLSIRGHYFHRVLDPMEPTEAKLLLNLARRNIHILQILANPKNNGLDEDDEEAPWELRKQVVHYFNVMVSRISQLKSIMWRSMDELDQFFASFKDVFGHVVWHEGEGDGWPRYLTEFVNRHRDGNETSSALYHLFHVILDVRWSLLIIYGMNSSILSWILDDLVQLAWAMFQVGSTGTSSSIPMNKTPFNCWCVKELWTMIRLLCEELNINFWTTLTDSLQLWTKNRRENSDEVVFFPLWLITHLATLSDFSLNGQHIPLREKKETLKFNGYPLVSSLVKQWKTSNSGGGGITALNSCPVYQLLFELSQYWGFELEIVVTLWKPWLEKVDKFMGDLGAGALDNYSSVDKWFKVIQSVCPTIDINSKITPGPSSSSSRRSSWPILEMDTFVSKDPFLSFLKVLVGHAITSRGTEWKKLKAQLGMNLNKNNVGVFGEIGLVRVSTLYLALVWAVSDTTMMCDRLQEILHYGKSTPARSKAVFRATSTAIFILLQKSESIASQEIAKSLMSKITSLFAQAPFDSGKKDNISVYFELLDTLPRTPALSSEINLSRDFLISPNTTMWLTTCGPNHVVRTLRTLSNLTNWIINSEKNSSNLFLSPPLPAKSPEGKALALKIFERTSQFLTQTAISTIYRTPTTDVEPMSILAADLTMISKWYISNQIGPDSVTRLFDHFALNDLTCPEITQFYVTRLLAIRGDKEFENLIRYAKWCQVWIRLNAFDCCISDRLSEIVLEPGFSSTSNSDLLDKFCEKIAREEWSIMDIQNMFRPFPTLVKAVTSSNGIFKTEAKEKVSSVVRFCTQLLGGRGGSQFGRFYVKGDSSSVGMQLMTLLIPPFLVGAPMWERWSKWVVSAVKNYLFDLFKGIVDFRGFWTDAFLQKKVNDLTHLALLGYLDPSDLEEFDHHPGVRVMLYAEDHELLYVLQTCVSAIISNCCTGKDSKLNARFVHFVSALKKKGHTTPVMRFLPGILTSYANFGGGDLTNLCIGIITYCLAFSQTPFKTSFILPAFESVMESSFAFKSKKFFDLATMMSKPGARSQIKTFVRFDFLPLLEKHVRSSEQRRGTGTDMSLRNPLEKLERDTSAF</sequence>
<dbReference type="GO" id="GO:0043596">
    <property type="term" value="C:nuclear replication fork"/>
    <property type="evidence" value="ECO:0007669"/>
    <property type="project" value="TreeGrafter"/>
</dbReference>
<dbReference type="GO" id="GO:0000724">
    <property type="term" value="P:double-strand break repair via homologous recombination"/>
    <property type="evidence" value="ECO:0007669"/>
    <property type="project" value="InterPro"/>
</dbReference>
<dbReference type="EMBL" id="LNIX01000008">
    <property type="protein sequence ID" value="OXA51045.1"/>
    <property type="molecule type" value="Genomic_DNA"/>
</dbReference>
<dbReference type="InterPro" id="IPR042320">
    <property type="entry name" value="MMS22-like"/>
</dbReference>
<keyword evidence="3" id="KW-1185">Reference proteome</keyword>
<dbReference type="PANTHER" id="PTHR28547">
    <property type="entry name" value="PROTEIN MMS22-LIKE"/>
    <property type="match status" value="1"/>
</dbReference>
<evidence type="ECO:0000313" key="2">
    <source>
        <dbReference type="EMBL" id="OXA51045.1"/>
    </source>
</evidence>
<name>A0A226DZX4_FOLCA</name>
<dbReference type="STRING" id="158441.A0A226DZX4"/>
<dbReference type="AlphaFoldDB" id="A0A226DZX4"/>
<comment type="caution">
    <text evidence="2">The sequence shown here is derived from an EMBL/GenBank/DDBJ whole genome shotgun (WGS) entry which is preliminary data.</text>
</comment>
<dbReference type="PANTHER" id="PTHR28547:SF1">
    <property type="entry name" value="PROTEIN MMS22-LIKE"/>
    <property type="match status" value="1"/>
</dbReference>
<reference evidence="2 3" key="1">
    <citation type="submission" date="2015-12" db="EMBL/GenBank/DDBJ databases">
        <title>The genome of Folsomia candida.</title>
        <authorList>
            <person name="Faddeeva A."/>
            <person name="Derks M.F."/>
            <person name="Anvar Y."/>
            <person name="Smit S."/>
            <person name="Van Straalen N."/>
            <person name="Roelofs D."/>
        </authorList>
    </citation>
    <scope>NUCLEOTIDE SEQUENCE [LARGE SCALE GENOMIC DNA]</scope>
    <source>
        <strain evidence="2 3">VU population</strain>
        <tissue evidence="2">Whole body</tissue>
    </source>
</reference>
<dbReference type="OMA" id="CVKELWT"/>
<evidence type="ECO:0000259" key="1">
    <source>
        <dbReference type="Pfam" id="PF14910"/>
    </source>
</evidence>
<dbReference type="Pfam" id="PF14910">
    <property type="entry name" value="MMS22L_N"/>
    <property type="match status" value="1"/>
</dbReference>
<dbReference type="Proteomes" id="UP000198287">
    <property type="component" value="Unassembled WGS sequence"/>
</dbReference>
<dbReference type="OrthoDB" id="8193282at2759"/>